<feature type="transmembrane region" description="Helical" evidence="1">
    <location>
        <begin position="12"/>
        <end position="29"/>
    </location>
</feature>
<accession>A0A1M7EAX3</accession>
<dbReference type="OrthoDB" id="675661at2"/>
<evidence type="ECO:0000313" key="3">
    <source>
        <dbReference type="Proteomes" id="UP000184420"/>
    </source>
</evidence>
<keyword evidence="1" id="KW-0472">Membrane</keyword>
<feature type="transmembrane region" description="Helical" evidence="1">
    <location>
        <begin position="62"/>
        <end position="82"/>
    </location>
</feature>
<keyword evidence="3" id="KW-1185">Reference proteome</keyword>
<name>A0A1M7EAX3_9BACT</name>
<dbReference type="AlphaFoldDB" id="A0A1M7EAX3"/>
<sequence length="83" mass="8610">MQHSTTLTKTACISSLIIGVMSAAFAFITKTPANAVVLGAAAIVLGFASLYAGRKNIQDMQLATAGIFMAVVGCLVGLWQIYS</sequence>
<gene>
    <name evidence="2" type="ORF">SAMN05444266_105348</name>
</gene>
<reference evidence="2 3" key="1">
    <citation type="submission" date="2016-11" db="EMBL/GenBank/DDBJ databases">
        <authorList>
            <person name="Jaros S."/>
            <person name="Januszkiewicz K."/>
            <person name="Wedrychowicz H."/>
        </authorList>
    </citation>
    <scope>NUCLEOTIDE SEQUENCE [LARGE SCALE GENOMIC DNA]</scope>
    <source>
        <strain evidence="2 3">DSM 27406</strain>
    </source>
</reference>
<proteinExistence type="predicted"/>
<dbReference type="EMBL" id="FRBL01000005">
    <property type="protein sequence ID" value="SHL88509.1"/>
    <property type="molecule type" value="Genomic_DNA"/>
</dbReference>
<evidence type="ECO:0000256" key="1">
    <source>
        <dbReference type="SAM" id="Phobius"/>
    </source>
</evidence>
<dbReference type="Proteomes" id="UP000184420">
    <property type="component" value="Unassembled WGS sequence"/>
</dbReference>
<organism evidence="2 3">
    <name type="scientific">Chitinophaga jiangningensis</name>
    <dbReference type="NCBI Taxonomy" id="1419482"/>
    <lineage>
        <taxon>Bacteria</taxon>
        <taxon>Pseudomonadati</taxon>
        <taxon>Bacteroidota</taxon>
        <taxon>Chitinophagia</taxon>
        <taxon>Chitinophagales</taxon>
        <taxon>Chitinophagaceae</taxon>
        <taxon>Chitinophaga</taxon>
    </lineage>
</organism>
<protein>
    <submittedName>
        <fullName evidence="2">Uncharacterized protein</fullName>
    </submittedName>
</protein>
<keyword evidence="1" id="KW-0812">Transmembrane</keyword>
<keyword evidence="1" id="KW-1133">Transmembrane helix</keyword>
<evidence type="ECO:0000313" key="2">
    <source>
        <dbReference type="EMBL" id="SHL88509.1"/>
    </source>
</evidence>
<dbReference type="RefSeq" id="WP_073082294.1">
    <property type="nucleotide sequence ID" value="NZ_FRBL01000005.1"/>
</dbReference>
<feature type="transmembrane region" description="Helical" evidence="1">
    <location>
        <begin position="35"/>
        <end position="53"/>
    </location>
</feature>